<dbReference type="PROSITE" id="PS51257">
    <property type="entry name" value="PROKAR_LIPOPROTEIN"/>
    <property type="match status" value="1"/>
</dbReference>
<gene>
    <name evidence="2" type="ORF">KPL27_10080</name>
</gene>
<dbReference type="SUPFAM" id="SSF100950">
    <property type="entry name" value="NagB/RpiA/CoA transferase-like"/>
    <property type="match status" value="1"/>
</dbReference>
<dbReference type="InterPro" id="IPR004165">
    <property type="entry name" value="CoA_trans_fam_I"/>
</dbReference>
<keyword evidence="3" id="KW-1185">Reference proteome</keyword>
<dbReference type="Pfam" id="PF01144">
    <property type="entry name" value="CoA_trans"/>
    <property type="match status" value="1"/>
</dbReference>
<dbReference type="PANTHER" id="PTHR13707:SF60">
    <property type="entry name" value="ACETATE COA-TRANSFERASE SUBUNIT ALPHA"/>
    <property type="match status" value="1"/>
</dbReference>
<dbReference type="Gene3D" id="3.40.1080.10">
    <property type="entry name" value="Glutaconate Coenzyme A-transferase"/>
    <property type="match status" value="1"/>
</dbReference>
<dbReference type="EMBL" id="JAHLDG010000015">
    <property type="protein sequence ID" value="MBU3220427.1"/>
    <property type="molecule type" value="Genomic_DNA"/>
</dbReference>
<evidence type="ECO:0000313" key="2">
    <source>
        <dbReference type="EMBL" id="MBU3220427.1"/>
    </source>
</evidence>
<dbReference type="PANTHER" id="PTHR13707">
    <property type="entry name" value="KETOACID-COENZYME A TRANSFERASE"/>
    <property type="match status" value="1"/>
</dbReference>
<protein>
    <submittedName>
        <fullName evidence="2">CoA transferase subunit A</fullName>
    </submittedName>
</protein>
<dbReference type="SMART" id="SM00882">
    <property type="entry name" value="CoA_trans"/>
    <property type="match status" value="1"/>
</dbReference>
<reference evidence="2 3" key="1">
    <citation type="submission" date="2021-06" db="EMBL/GenBank/DDBJ databases">
        <title>Clostridia strains as spoilage organisms.</title>
        <authorList>
            <person name="Wambui J."/>
            <person name="Stephan R."/>
            <person name="Stevens M.J.A."/>
        </authorList>
    </citation>
    <scope>NUCLEOTIDE SEQUENCE [LARGE SCALE GENOMIC DNA]</scope>
    <source>
        <strain evidence="2 3">CM013</strain>
    </source>
</reference>
<keyword evidence="1 2" id="KW-0808">Transferase</keyword>
<dbReference type="InterPro" id="IPR037171">
    <property type="entry name" value="NagB/RpiA_transferase-like"/>
</dbReference>
<evidence type="ECO:0000313" key="3">
    <source>
        <dbReference type="Proteomes" id="UP000740830"/>
    </source>
</evidence>
<evidence type="ECO:0000256" key="1">
    <source>
        <dbReference type="ARBA" id="ARBA00022679"/>
    </source>
</evidence>
<accession>A0ABS6C4L1</accession>
<dbReference type="GO" id="GO:0016740">
    <property type="term" value="F:transferase activity"/>
    <property type="evidence" value="ECO:0007669"/>
    <property type="project" value="UniProtKB-KW"/>
</dbReference>
<organism evidence="2 3">
    <name type="scientific">Clostridium algidicarnis</name>
    <dbReference type="NCBI Taxonomy" id="37659"/>
    <lineage>
        <taxon>Bacteria</taxon>
        <taxon>Bacillati</taxon>
        <taxon>Bacillota</taxon>
        <taxon>Clostridia</taxon>
        <taxon>Eubacteriales</taxon>
        <taxon>Clostridiaceae</taxon>
        <taxon>Clostridium</taxon>
    </lineage>
</organism>
<comment type="caution">
    <text evidence="2">The sequence shown here is derived from an EMBL/GenBank/DDBJ whole genome shotgun (WGS) entry which is preliminary data.</text>
</comment>
<name>A0ABS6C4L1_9CLOT</name>
<dbReference type="NCBIfam" id="TIGR02429">
    <property type="entry name" value="pcaI_scoA_fam"/>
    <property type="match status" value="1"/>
</dbReference>
<proteinExistence type="predicted"/>
<dbReference type="Proteomes" id="UP000740830">
    <property type="component" value="Unassembled WGS sequence"/>
</dbReference>
<dbReference type="InterPro" id="IPR012792">
    <property type="entry name" value="3-oxoacid_CoA-transf_A"/>
</dbReference>
<sequence>MMNKIVELKDVKHLFKDGMTIMIGGFLGCGSAHDIIDYIVDLNIKDLTVITNDTCYPGTGVGKLLLNGQIKKLIASYIGGNNDTGRLMNEGKLEAELIPQGTLAEKIRAGGSGLGAVITATGVGTIVEDGKDKLTIDGKEYLIELPLRADMSILRGTIVDESGNIFYRGTTKNFNPVMAMASDIVIVEAEKVVKLGNLDAENVHTPSVLVDYVIKELA</sequence>